<comment type="caution">
    <text evidence="7">The sequence shown here is derived from an EMBL/GenBank/DDBJ whole genome shotgun (WGS) entry which is preliminary data.</text>
</comment>
<feature type="transmembrane region" description="Helical" evidence="5">
    <location>
        <begin position="57"/>
        <end position="76"/>
    </location>
</feature>
<dbReference type="VEuPathDB" id="VectorBase:HLOH_065298"/>
<feature type="transmembrane region" description="Helical" evidence="5">
    <location>
        <begin position="226"/>
        <end position="245"/>
    </location>
</feature>
<feature type="transmembrane region" description="Helical" evidence="5">
    <location>
        <begin position="314"/>
        <end position="334"/>
    </location>
</feature>
<protein>
    <recommendedName>
        <fullName evidence="6">Major facilitator superfamily (MFS) profile domain-containing protein</fullName>
    </recommendedName>
</protein>
<feature type="domain" description="Major facilitator superfamily (MFS) profile" evidence="6">
    <location>
        <begin position="1"/>
        <end position="339"/>
    </location>
</feature>
<dbReference type="InterPro" id="IPR020846">
    <property type="entry name" value="MFS_dom"/>
</dbReference>
<feature type="transmembrane region" description="Helical" evidence="5">
    <location>
        <begin position="32"/>
        <end position="51"/>
    </location>
</feature>
<reference evidence="7 8" key="1">
    <citation type="journal article" date="2020" name="Cell">
        <title>Large-Scale Comparative Analyses of Tick Genomes Elucidate Their Genetic Diversity and Vector Capacities.</title>
        <authorList>
            <consortium name="Tick Genome and Microbiome Consortium (TIGMIC)"/>
            <person name="Jia N."/>
            <person name="Wang J."/>
            <person name="Shi W."/>
            <person name="Du L."/>
            <person name="Sun Y."/>
            <person name="Zhan W."/>
            <person name="Jiang J.F."/>
            <person name="Wang Q."/>
            <person name="Zhang B."/>
            <person name="Ji P."/>
            <person name="Bell-Sakyi L."/>
            <person name="Cui X.M."/>
            <person name="Yuan T.T."/>
            <person name="Jiang B.G."/>
            <person name="Yang W.F."/>
            <person name="Lam T.T."/>
            <person name="Chang Q.C."/>
            <person name="Ding S.J."/>
            <person name="Wang X.J."/>
            <person name="Zhu J.G."/>
            <person name="Ruan X.D."/>
            <person name="Zhao L."/>
            <person name="Wei J.T."/>
            <person name="Ye R.Z."/>
            <person name="Que T.C."/>
            <person name="Du C.H."/>
            <person name="Zhou Y.H."/>
            <person name="Cheng J.X."/>
            <person name="Dai P.F."/>
            <person name="Guo W.B."/>
            <person name="Han X.H."/>
            <person name="Huang E.J."/>
            <person name="Li L.F."/>
            <person name="Wei W."/>
            <person name="Gao Y.C."/>
            <person name="Liu J.Z."/>
            <person name="Shao H.Z."/>
            <person name="Wang X."/>
            <person name="Wang C.C."/>
            <person name="Yang T.C."/>
            <person name="Huo Q.B."/>
            <person name="Li W."/>
            <person name="Chen H.Y."/>
            <person name="Chen S.E."/>
            <person name="Zhou L.G."/>
            <person name="Ni X.B."/>
            <person name="Tian J.H."/>
            <person name="Sheng Y."/>
            <person name="Liu T."/>
            <person name="Pan Y.S."/>
            <person name="Xia L.Y."/>
            <person name="Li J."/>
            <person name="Zhao F."/>
            <person name="Cao W.C."/>
        </authorList>
    </citation>
    <scope>NUCLEOTIDE SEQUENCE [LARGE SCALE GENOMIC DNA]</scope>
    <source>
        <strain evidence="7">HaeL-2018</strain>
    </source>
</reference>
<comment type="subcellular location">
    <subcellularLocation>
        <location evidence="1">Membrane</location>
        <topology evidence="1">Multi-pass membrane protein</topology>
    </subcellularLocation>
</comment>
<organism evidence="7 8">
    <name type="scientific">Haemaphysalis longicornis</name>
    <name type="common">Bush tick</name>
    <dbReference type="NCBI Taxonomy" id="44386"/>
    <lineage>
        <taxon>Eukaryota</taxon>
        <taxon>Metazoa</taxon>
        <taxon>Ecdysozoa</taxon>
        <taxon>Arthropoda</taxon>
        <taxon>Chelicerata</taxon>
        <taxon>Arachnida</taxon>
        <taxon>Acari</taxon>
        <taxon>Parasitiformes</taxon>
        <taxon>Ixodida</taxon>
        <taxon>Ixodoidea</taxon>
        <taxon>Ixodidae</taxon>
        <taxon>Haemaphysalinae</taxon>
        <taxon>Haemaphysalis</taxon>
    </lineage>
</organism>
<dbReference type="GO" id="GO:0016020">
    <property type="term" value="C:membrane"/>
    <property type="evidence" value="ECO:0007669"/>
    <property type="project" value="UniProtKB-SubCell"/>
</dbReference>
<evidence type="ECO:0000256" key="5">
    <source>
        <dbReference type="SAM" id="Phobius"/>
    </source>
</evidence>
<keyword evidence="8" id="KW-1185">Reference proteome</keyword>
<gene>
    <name evidence="7" type="ORF">HPB48_014721</name>
</gene>
<dbReference type="PROSITE" id="PS00216">
    <property type="entry name" value="SUGAR_TRANSPORT_1"/>
    <property type="match status" value="1"/>
</dbReference>
<evidence type="ECO:0000259" key="6">
    <source>
        <dbReference type="PROSITE" id="PS50850"/>
    </source>
</evidence>
<evidence type="ECO:0000256" key="2">
    <source>
        <dbReference type="ARBA" id="ARBA00022692"/>
    </source>
</evidence>
<dbReference type="SUPFAM" id="SSF103473">
    <property type="entry name" value="MFS general substrate transporter"/>
    <property type="match status" value="1"/>
</dbReference>
<evidence type="ECO:0000256" key="4">
    <source>
        <dbReference type="ARBA" id="ARBA00023136"/>
    </source>
</evidence>
<dbReference type="InterPro" id="IPR036259">
    <property type="entry name" value="MFS_trans_sf"/>
</dbReference>
<evidence type="ECO:0000313" key="8">
    <source>
        <dbReference type="Proteomes" id="UP000821853"/>
    </source>
</evidence>
<dbReference type="AlphaFoldDB" id="A0A9J6G797"/>
<evidence type="ECO:0000256" key="1">
    <source>
        <dbReference type="ARBA" id="ARBA00004141"/>
    </source>
</evidence>
<feature type="transmembrane region" description="Helical" evidence="5">
    <location>
        <begin position="6"/>
        <end position="23"/>
    </location>
</feature>
<dbReference type="PANTHER" id="PTHR24064">
    <property type="entry name" value="SOLUTE CARRIER FAMILY 22 MEMBER"/>
    <property type="match status" value="1"/>
</dbReference>
<dbReference type="PROSITE" id="PS50850">
    <property type="entry name" value="MFS"/>
    <property type="match status" value="1"/>
</dbReference>
<keyword evidence="4 5" id="KW-0472">Membrane</keyword>
<name>A0A9J6G797_HAELO</name>
<feature type="transmembrane region" description="Helical" evidence="5">
    <location>
        <begin position="88"/>
        <end position="108"/>
    </location>
</feature>
<keyword evidence="2 5" id="KW-0812">Transmembrane</keyword>
<dbReference type="Pfam" id="PF07690">
    <property type="entry name" value="MFS_1"/>
    <property type="match status" value="1"/>
</dbReference>
<keyword evidence="3 5" id="KW-1133">Transmembrane helix</keyword>
<dbReference type="Gene3D" id="1.20.1250.20">
    <property type="entry name" value="MFS general substrate transporter like domains"/>
    <property type="match status" value="2"/>
</dbReference>
<feature type="transmembrane region" description="Helical" evidence="5">
    <location>
        <begin position="197"/>
        <end position="219"/>
    </location>
</feature>
<dbReference type="EMBL" id="JABSTR010000005">
    <property type="protein sequence ID" value="KAH9370783.1"/>
    <property type="molecule type" value="Genomic_DNA"/>
</dbReference>
<dbReference type="InterPro" id="IPR005829">
    <property type="entry name" value="Sugar_transporter_CS"/>
</dbReference>
<feature type="transmembrane region" description="Helical" evidence="5">
    <location>
        <begin position="251"/>
        <end position="269"/>
    </location>
</feature>
<dbReference type="GO" id="GO:0022857">
    <property type="term" value="F:transmembrane transporter activity"/>
    <property type="evidence" value="ECO:0007669"/>
    <property type="project" value="InterPro"/>
</dbReference>
<evidence type="ECO:0000313" key="7">
    <source>
        <dbReference type="EMBL" id="KAH9370783.1"/>
    </source>
</evidence>
<dbReference type="OMA" id="IAYQREN"/>
<proteinExistence type="predicted"/>
<evidence type="ECO:0000256" key="3">
    <source>
        <dbReference type="ARBA" id="ARBA00022989"/>
    </source>
</evidence>
<dbReference type="InterPro" id="IPR011701">
    <property type="entry name" value="MFS"/>
</dbReference>
<dbReference type="Proteomes" id="UP000821853">
    <property type="component" value="Chromosome 3"/>
</dbReference>
<sequence>MYATHMVFWIGSITGFVISGFMADRVGRKKTLLTFIALGGIGNSLGAFFSGFVGFTVLRFVTGLGATTVSGAAFVLSIEFTTSHRRSLITLIFGITWGFLGGALPWFGYLVQSWRIMLLSGGVGDLVLYSACLTETDVTGKKASNGEKSPNFLQTTLLVAKSPRIRRLTLAIYFTGFIIGLCYNVMLLQLGRLNLNIYWAYTLAAFSGFPMTAACVPLMDTIGRRWTIMGFLLITAGTCLPLGLLRLESNALTLSLAVVSIMAVAGAYLTTNQMALEVFPTVIRGRAVLLQKLLGEAGCLVGTQVASLAESNTYTPVLVMGVLAAVTAVVALLLPETLEQELPQTIEDGENFGKDQGLWFCPFSMARRARRDRCVSLDRCLIID</sequence>
<feature type="transmembrane region" description="Helical" evidence="5">
    <location>
        <begin position="170"/>
        <end position="191"/>
    </location>
</feature>
<dbReference type="OrthoDB" id="6480183at2759"/>
<accession>A0A9J6G797</accession>